<protein>
    <submittedName>
        <fullName evidence="4">Amylo-alpha-1,6-glucosidase</fullName>
    </submittedName>
</protein>
<dbReference type="InterPro" id="IPR032856">
    <property type="entry name" value="GDE_N_bis"/>
</dbReference>
<feature type="compositionally biased region" description="Polar residues" evidence="1">
    <location>
        <begin position="227"/>
        <end position="236"/>
    </location>
</feature>
<feature type="compositionally biased region" description="Polar residues" evidence="1">
    <location>
        <begin position="244"/>
        <end position="255"/>
    </location>
</feature>
<organism evidence="4 5">
    <name type="scientific">Candidatus Brachybacterium intestinipullorum</name>
    <dbReference type="NCBI Taxonomy" id="2838512"/>
    <lineage>
        <taxon>Bacteria</taxon>
        <taxon>Bacillati</taxon>
        <taxon>Actinomycetota</taxon>
        <taxon>Actinomycetes</taxon>
        <taxon>Micrococcales</taxon>
        <taxon>Dermabacteraceae</taxon>
        <taxon>Brachybacterium</taxon>
    </lineage>
</organism>
<dbReference type="InterPro" id="IPR012341">
    <property type="entry name" value="6hp_glycosidase-like_sf"/>
</dbReference>
<feature type="domain" description="Mannosylglycerate hydrolase MGH1-like glycoside hydrolase" evidence="3">
    <location>
        <begin position="314"/>
        <end position="613"/>
    </location>
</feature>
<gene>
    <name evidence="4" type="ORF">H9932_02915</name>
</gene>
<sequence>MSGLATDRPVQAHQPFLHDLAGVFRAPVQAWSQPSGEMTGLGAEGIFLGDTRAVSVLRCEPVGAELSPLGEQIRSADEVEFRDVVSLEDGVVDPIVTLHRTRTAGVDGVAEVLTLVSDDDRPRTLHLRMGLVTDAASMSAVKDPLLLAEAGDIRPRAVAEGSTARWALGTDGGEARLEIGEGASGLTADGALVTWQITLEVAPHSTARSSWRLALEDPAVPFAASGSAWTPSTVSPGTAARSADASSLGSSETVPSPEQRAAALLLERSVCDLGALRLRVPGEPAQEFFAAGAPWFFTLFGRDSLIAASLALPLDRGIATSTLRTLAARQGTRVDVRTAEQPGKILHEVRAAGMEMGETHLPPVYYGTIDATPLWIELLHETRAAGLPDADLAELRPFLEAAATWLLEHADADGDGLLEYIDESGQGLANQGWKDSGDSIRFADGSLASGTIALAEVQGYAYAAARHAADLFEETACASADLPSRLRAWAERLRKRFQATFWCEDELGPFVALALDGRKRPVDGVASNMGHLLGTGILDPDQERIVVDRLLHPSMFSGFGIRTLSTTNGGYGPLRYHGGSVWTHDTGVILRGMLRSGFVAEARVIARGLLRAADGFAQRLPELFSGAGTDEVRVPVPYPASCRPQAWAAATSVPVAQALGAL</sequence>
<dbReference type="Pfam" id="PF14742">
    <property type="entry name" value="GDE_N_bis"/>
    <property type="match status" value="1"/>
</dbReference>
<accession>A0A9D2PZF7</accession>
<dbReference type="Gene3D" id="1.50.10.10">
    <property type="match status" value="1"/>
</dbReference>
<dbReference type="EMBL" id="DWWC01000060">
    <property type="protein sequence ID" value="HJC68616.1"/>
    <property type="molecule type" value="Genomic_DNA"/>
</dbReference>
<comment type="caution">
    <text evidence="4">The sequence shown here is derived from an EMBL/GenBank/DDBJ whole genome shotgun (WGS) entry which is preliminary data.</text>
</comment>
<feature type="region of interest" description="Disordered" evidence="1">
    <location>
        <begin position="226"/>
        <end position="255"/>
    </location>
</feature>
<dbReference type="Pfam" id="PF22422">
    <property type="entry name" value="MGH1-like_GH"/>
    <property type="match status" value="1"/>
</dbReference>
<dbReference type="Proteomes" id="UP000823854">
    <property type="component" value="Unassembled WGS sequence"/>
</dbReference>
<dbReference type="AlphaFoldDB" id="A0A9D2PZF7"/>
<evidence type="ECO:0000313" key="4">
    <source>
        <dbReference type="EMBL" id="HJC68616.1"/>
    </source>
</evidence>
<dbReference type="InterPro" id="IPR008928">
    <property type="entry name" value="6-hairpin_glycosidase_sf"/>
</dbReference>
<reference evidence="4" key="1">
    <citation type="journal article" date="2021" name="PeerJ">
        <title>Extensive microbial diversity within the chicken gut microbiome revealed by metagenomics and culture.</title>
        <authorList>
            <person name="Gilroy R."/>
            <person name="Ravi A."/>
            <person name="Getino M."/>
            <person name="Pursley I."/>
            <person name="Horton D.L."/>
            <person name="Alikhan N.F."/>
            <person name="Baker D."/>
            <person name="Gharbi K."/>
            <person name="Hall N."/>
            <person name="Watson M."/>
            <person name="Adriaenssens E.M."/>
            <person name="Foster-Nyarko E."/>
            <person name="Jarju S."/>
            <person name="Secka A."/>
            <person name="Antonio M."/>
            <person name="Oren A."/>
            <person name="Chaudhuri R.R."/>
            <person name="La Ragione R."/>
            <person name="Hildebrand F."/>
            <person name="Pallen M.J."/>
        </authorList>
    </citation>
    <scope>NUCLEOTIDE SEQUENCE</scope>
    <source>
        <strain evidence="4">CHK130-7132</strain>
    </source>
</reference>
<feature type="domain" description="Putative glycogen debranching enzyme N-terminal" evidence="2">
    <location>
        <begin position="26"/>
        <end position="201"/>
    </location>
</feature>
<evidence type="ECO:0000259" key="3">
    <source>
        <dbReference type="Pfam" id="PF22422"/>
    </source>
</evidence>
<evidence type="ECO:0000313" key="5">
    <source>
        <dbReference type="Proteomes" id="UP000823854"/>
    </source>
</evidence>
<dbReference type="SUPFAM" id="SSF48208">
    <property type="entry name" value="Six-hairpin glycosidases"/>
    <property type="match status" value="1"/>
</dbReference>
<name>A0A9D2PZF7_9MICO</name>
<proteinExistence type="predicted"/>
<evidence type="ECO:0000259" key="2">
    <source>
        <dbReference type="Pfam" id="PF14742"/>
    </source>
</evidence>
<evidence type="ECO:0000256" key="1">
    <source>
        <dbReference type="SAM" id="MobiDB-lite"/>
    </source>
</evidence>
<reference evidence="4" key="2">
    <citation type="submission" date="2021-04" db="EMBL/GenBank/DDBJ databases">
        <authorList>
            <person name="Gilroy R."/>
        </authorList>
    </citation>
    <scope>NUCLEOTIDE SEQUENCE</scope>
    <source>
        <strain evidence="4">CHK130-7132</strain>
    </source>
</reference>
<dbReference type="InterPro" id="IPR054491">
    <property type="entry name" value="MGH1-like_GH"/>
</dbReference>
<dbReference type="GO" id="GO:0005975">
    <property type="term" value="P:carbohydrate metabolic process"/>
    <property type="evidence" value="ECO:0007669"/>
    <property type="project" value="InterPro"/>
</dbReference>